<keyword evidence="7 11" id="KW-1133">Transmembrane helix</keyword>
<dbReference type="PANTHER" id="PTHR11410">
    <property type="entry name" value="ATP SYNTHASE SUBUNIT A"/>
    <property type="match status" value="1"/>
</dbReference>
<dbReference type="GO" id="GO:0046933">
    <property type="term" value="F:proton-transporting ATP synthase activity, rotational mechanism"/>
    <property type="evidence" value="ECO:0007669"/>
    <property type="project" value="UniProtKB-UniRule"/>
</dbReference>
<dbReference type="CDD" id="cd00310">
    <property type="entry name" value="ATP-synt_Fo_a_6"/>
    <property type="match status" value="1"/>
</dbReference>
<dbReference type="Gene3D" id="1.20.120.220">
    <property type="entry name" value="ATP synthase, F0 complex, subunit A"/>
    <property type="match status" value="1"/>
</dbReference>
<comment type="function">
    <text evidence="11 12">Key component of the proton channel; it plays a direct role in the translocation of protons across the membrane.</text>
</comment>
<evidence type="ECO:0000256" key="10">
    <source>
        <dbReference type="ARBA" id="ARBA00023310"/>
    </source>
</evidence>
<keyword evidence="14" id="KW-1185">Reference proteome</keyword>
<dbReference type="Proteomes" id="UP000274391">
    <property type="component" value="Unassembled WGS sequence"/>
</dbReference>
<evidence type="ECO:0000256" key="6">
    <source>
        <dbReference type="ARBA" id="ARBA00022781"/>
    </source>
</evidence>
<organism evidence="13 14">
    <name type="scientific">Gulosibacter macacae</name>
    <dbReference type="NCBI Taxonomy" id="2488791"/>
    <lineage>
        <taxon>Bacteria</taxon>
        <taxon>Bacillati</taxon>
        <taxon>Actinomycetota</taxon>
        <taxon>Actinomycetes</taxon>
        <taxon>Micrococcales</taxon>
        <taxon>Microbacteriaceae</taxon>
        <taxon>Gulosibacter</taxon>
    </lineage>
</organism>
<dbReference type="InterPro" id="IPR000568">
    <property type="entry name" value="ATP_synth_F0_asu"/>
</dbReference>
<proteinExistence type="inferred from homology"/>
<keyword evidence="4 11" id="KW-0138">CF(0)</keyword>
<dbReference type="AlphaFoldDB" id="A0A3P3W3A2"/>
<dbReference type="EMBL" id="RQVS01000001">
    <property type="protein sequence ID" value="RRJ88858.1"/>
    <property type="molecule type" value="Genomic_DNA"/>
</dbReference>
<dbReference type="GO" id="GO:0005886">
    <property type="term" value="C:plasma membrane"/>
    <property type="evidence" value="ECO:0007669"/>
    <property type="project" value="UniProtKB-SubCell"/>
</dbReference>
<feature type="transmembrane region" description="Helical" evidence="11">
    <location>
        <begin position="96"/>
        <end position="119"/>
    </location>
</feature>
<evidence type="ECO:0000256" key="11">
    <source>
        <dbReference type="HAMAP-Rule" id="MF_01393"/>
    </source>
</evidence>
<evidence type="ECO:0000313" key="14">
    <source>
        <dbReference type="Proteomes" id="UP000274391"/>
    </source>
</evidence>
<dbReference type="Pfam" id="PF00119">
    <property type="entry name" value="ATP-synt_A"/>
    <property type="match status" value="1"/>
</dbReference>
<dbReference type="NCBIfam" id="TIGR01131">
    <property type="entry name" value="ATP_synt_6_or_A"/>
    <property type="match status" value="1"/>
</dbReference>
<evidence type="ECO:0000256" key="5">
    <source>
        <dbReference type="ARBA" id="ARBA00022692"/>
    </source>
</evidence>
<keyword evidence="13" id="KW-0378">Hydrolase</keyword>
<dbReference type="GO" id="GO:0016787">
    <property type="term" value="F:hydrolase activity"/>
    <property type="evidence" value="ECO:0007669"/>
    <property type="project" value="UniProtKB-KW"/>
</dbReference>
<keyword evidence="11" id="KW-1003">Cell membrane</keyword>
<evidence type="ECO:0000256" key="8">
    <source>
        <dbReference type="ARBA" id="ARBA00023065"/>
    </source>
</evidence>
<accession>A0A3P3W3A2</accession>
<keyword evidence="8 11" id="KW-0406">Ion transport</keyword>
<dbReference type="OrthoDB" id="9809130at2"/>
<dbReference type="SUPFAM" id="SSF81336">
    <property type="entry name" value="F1F0 ATP synthase subunit A"/>
    <property type="match status" value="1"/>
</dbReference>
<evidence type="ECO:0000256" key="2">
    <source>
        <dbReference type="ARBA" id="ARBA00006810"/>
    </source>
</evidence>
<dbReference type="HAMAP" id="MF_01393">
    <property type="entry name" value="ATP_synth_a_bact"/>
    <property type="match status" value="1"/>
</dbReference>
<reference evidence="13 14" key="1">
    <citation type="submission" date="2018-11" db="EMBL/GenBank/DDBJ databases">
        <title>YIM 102482-1 draft genome.</title>
        <authorList>
            <person name="Li G."/>
            <person name="Jiang Y."/>
        </authorList>
    </citation>
    <scope>NUCLEOTIDE SEQUENCE [LARGE SCALE GENOMIC DNA]</scope>
    <source>
        <strain evidence="13 14">YIM 102482-1</strain>
    </source>
</reference>
<evidence type="ECO:0000313" key="13">
    <source>
        <dbReference type="EMBL" id="RRJ88858.1"/>
    </source>
</evidence>
<sequence>MAPMAADCPPGEYCAPVVQEEFFPAAFLFEGTPFAINRIIMVRLIAVAVLMIVFYLALRRPKLVPGKLQSLIEMGVGFIRDGVVYEMLGEKIGKKYLPYILAVFFGVLFMNITGVIPLLNISANGIIGMPLVFAVATYIAFIYAGFREAGGATFLRNALFPPGVPWPLYILLTPIEFINTFIVRPASLALRLFLNLMVGHLLLVLAFSATAFFVGLMNAWSAMGVLTFAGGFFMTLIEVLVAVLQAYVFALLTTSYIQLSVAKSH</sequence>
<evidence type="ECO:0000256" key="4">
    <source>
        <dbReference type="ARBA" id="ARBA00022547"/>
    </source>
</evidence>
<evidence type="ECO:0000256" key="12">
    <source>
        <dbReference type="RuleBase" id="RU000483"/>
    </source>
</evidence>
<feature type="transmembrane region" description="Helical" evidence="11">
    <location>
        <begin position="40"/>
        <end position="58"/>
    </location>
</feature>
<dbReference type="InterPro" id="IPR045083">
    <property type="entry name" value="ATP_synth_F0_asu_bact/mt"/>
</dbReference>
<comment type="caution">
    <text evidence="13">The sequence shown here is derived from an EMBL/GenBank/DDBJ whole genome shotgun (WGS) entry which is preliminary data.</text>
</comment>
<keyword evidence="10 11" id="KW-0066">ATP synthesis</keyword>
<feature type="transmembrane region" description="Helical" evidence="11">
    <location>
        <begin position="232"/>
        <end position="257"/>
    </location>
</feature>
<evidence type="ECO:0000256" key="3">
    <source>
        <dbReference type="ARBA" id="ARBA00022448"/>
    </source>
</evidence>
<feature type="transmembrane region" description="Helical" evidence="11">
    <location>
        <begin position="192"/>
        <end position="220"/>
    </location>
</feature>
<comment type="similarity">
    <text evidence="2 11 12">Belongs to the ATPase A chain family.</text>
</comment>
<evidence type="ECO:0000256" key="9">
    <source>
        <dbReference type="ARBA" id="ARBA00023136"/>
    </source>
</evidence>
<dbReference type="PRINTS" id="PR00123">
    <property type="entry name" value="ATPASEA"/>
</dbReference>
<dbReference type="InterPro" id="IPR035908">
    <property type="entry name" value="F0_ATP_A_sf"/>
</dbReference>
<keyword evidence="5 11" id="KW-0812">Transmembrane</keyword>
<evidence type="ECO:0000256" key="7">
    <source>
        <dbReference type="ARBA" id="ARBA00022989"/>
    </source>
</evidence>
<evidence type="ECO:0000256" key="1">
    <source>
        <dbReference type="ARBA" id="ARBA00004141"/>
    </source>
</evidence>
<name>A0A3P3W3A2_9MICO</name>
<keyword evidence="6 11" id="KW-0375">Hydrogen ion transport</keyword>
<keyword evidence="9 11" id="KW-0472">Membrane</keyword>
<comment type="subcellular location">
    <subcellularLocation>
        <location evidence="11 12">Cell membrane</location>
        <topology evidence="11 12">Multi-pass membrane protein</topology>
    </subcellularLocation>
    <subcellularLocation>
        <location evidence="1">Membrane</location>
        <topology evidence="1">Multi-pass membrane protein</topology>
    </subcellularLocation>
</comment>
<gene>
    <name evidence="11 13" type="primary">atpB</name>
    <name evidence="13" type="ORF">EG850_00740</name>
</gene>
<protein>
    <recommendedName>
        <fullName evidence="11 12">ATP synthase subunit a</fullName>
    </recommendedName>
    <alternativeName>
        <fullName evidence="11">ATP synthase F0 sector subunit a</fullName>
    </alternativeName>
    <alternativeName>
        <fullName evidence="11">F-ATPase subunit 6</fullName>
    </alternativeName>
</protein>
<dbReference type="PANTHER" id="PTHR11410:SF0">
    <property type="entry name" value="ATP SYNTHASE SUBUNIT A"/>
    <property type="match status" value="1"/>
</dbReference>
<dbReference type="GO" id="GO:0045259">
    <property type="term" value="C:proton-transporting ATP synthase complex"/>
    <property type="evidence" value="ECO:0007669"/>
    <property type="project" value="UniProtKB-KW"/>
</dbReference>
<feature type="transmembrane region" description="Helical" evidence="11">
    <location>
        <begin position="126"/>
        <end position="146"/>
    </location>
</feature>
<keyword evidence="3 11" id="KW-0813">Transport</keyword>